<feature type="compositionally biased region" description="Basic and acidic residues" evidence="1">
    <location>
        <begin position="998"/>
        <end position="1026"/>
    </location>
</feature>
<feature type="compositionally biased region" description="Basic and acidic residues" evidence="1">
    <location>
        <begin position="596"/>
        <end position="605"/>
    </location>
</feature>
<feature type="compositionally biased region" description="Polar residues" evidence="1">
    <location>
        <begin position="1298"/>
        <end position="1325"/>
    </location>
</feature>
<feature type="compositionally biased region" description="Basic and acidic residues" evidence="1">
    <location>
        <begin position="1198"/>
        <end position="1210"/>
    </location>
</feature>
<dbReference type="EMBL" id="KL584770">
    <property type="protein sequence ID" value="KEQ92540.1"/>
    <property type="molecule type" value="Genomic_DNA"/>
</dbReference>
<feature type="region of interest" description="Disordered" evidence="1">
    <location>
        <begin position="1276"/>
        <end position="1585"/>
    </location>
</feature>
<feature type="region of interest" description="Disordered" evidence="1">
    <location>
        <begin position="1062"/>
        <end position="1220"/>
    </location>
</feature>
<feature type="compositionally biased region" description="Acidic residues" evidence="1">
    <location>
        <begin position="1128"/>
        <end position="1137"/>
    </location>
</feature>
<feature type="region of interest" description="Disordered" evidence="1">
    <location>
        <begin position="594"/>
        <end position="700"/>
    </location>
</feature>
<evidence type="ECO:0000256" key="1">
    <source>
        <dbReference type="SAM" id="MobiDB-lite"/>
    </source>
</evidence>
<dbReference type="STRING" id="1043005.A0A074Y4A2"/>
<feature type="compositionally biased region" description="Basic residues" evidence="1">
    <location>
        <begin position="531"/>
        <end position="544"/>
    </location>
</feature>
<feature type="region of interest" description="Disordered" evidence="1">
    <location>
        <begin position="206"/>
        <end position="421"/>
    </location>
</feature>
<feature type="compositionally biased region" description="Basic and acidic residues" evidence="1">
    <location>
        <begin position="1633"/>
        <end position="1691"/>
    </location>
</feature>
<feature type="compositionally biased region" description="Polar residues" evidence="1">
    <location>
        <begin position="261"/>
        <end position="287"/>
    </location>
</feature>
<feature type="compositionally biased region" description="Basic residues" evidence="1">
    <location>
        <begin position="491"/>
        <end position="505"/>
    </location>
</feature>
<dbReference type="Proteomes" id="UP000030641">
    <property type="component" value="Unassembled WGS sequence"/>
</dbReference>
<feature type="compositionally biased region" description="Polar residues" evidence="1">
    <location>
        <begin position="1457"/>
        <end position="1469"/>
    </location>
</feature>
<dbReference type="OMA" id="RNKRANC"/>
<accession>A0A074Y4A2</accession>
<feature type="compositionally biased region" description="Low complexity" evidence="1">
    <location>
        <begin position="1418"/>
        <end position="1456"/>
    </location>
</feature>
<dbReference type="RefSeq" id="XP_013340958.1">
    <property type="nucleotide sequence ID" value="XM_013485504.1"/>
</dbReference>
<feature type="region of interest" description="Disordered" evidence="1">
    <location>
        <begin position="1633"/>
        <end position="1762"/>
    </location>
</feature>
<feature type="compositionally biased region" description="Basic and acidic residues" evidence="1">
    <location>
        <begin position="1349"/>
        <end position="1360"/>
    </location>
</feature>
<feature type="compositionally biased region" description="Polar residues" evidence="1">
    <location>
        <begin position="1103"/>
        <end position="1120"/>
    </location>
</feature>
<feature type="compositionally biased region" description="Acidic residues" evidence="1">
    <location>
        <begin position="651"/>
        <end position="663"/>
    </location>
</feature>
<feature type="compositionally biased region" description="Basic and acidic residues" evidence="1">
    <location>
        <begin position="510"/>
        <end position="529"/>
    </location>
</feature>
<sequence>MPDDLQAILARHNFKGINVANFSPPRAHVPAPSRQPYQYPAPLSQAQYPWSVGGSVGAGGGSGSSGGMQGASMRPSFAWGAPPHPRYTIDPRHYSYDIWGKAPVYSLTGEDEDEEEVDDEGEVDIGGVEDGMVVEETVEVATEASESIEVDQIIEDTAQQAPGERARMSTTAPEESTLLDTTVETAGEHSDTEIVLAEQLLPGLSEAEAPSGPTLVSAAGGEEAAPPVESAPDPDETEPEASPGSATPAPSEGEDPESEASYETQASDTVANTASEDNIEAVSTSSEMAAPENSVSWEPGVVLDDKSRNSPADDVIVTQDPASTVADQTESIEQDPSMNSAEPPVDSPAQSIEDVTEGSEPPAAVPKEDVSPEEDISLQDPPAASDSTSSDGNITPDAESQALAAATSEAGNIVTEEPNIEAVDGTDLLTEASDEPAVQIIDVGGDGATDDTAAILVLDILASEPSENDNIDGPPPPPPAPHVTIAEPIRPSKHSGKGKPGKPKSWKSQPTEKPKEKAVEIIPLREGKVKASSKGKSKNKRVKGKTAETAVSVVEEETIPPPPPIIEVPPPAPSPPPPGELMEVVVEELQVVNADAQKEQSKDVVAEDGPSASPSAHETDTEKIAKPTEIPNETVEALPADEINATPPIEAGEEVDSIEDTQSEEPPVVAVPDDKETSDDTAGADITLSSVPDAQVMEPTEAGVEGIESAAITLQTPPLDAELVDMNLRADGEVEDGESHVSAASVADTEDVLSSHSSTDAPDSPAKNSESIATEPAESAEADAAGRSTETDVHIPTSGCVDGAVGGPDNVGVLEIRETLKESIYEGPRDDGAGETNAAESAESKPSDGPAAIEGHALETAGTVSPAKIDSSDTERIVDQAAPSDGLPSPTTEIGAERTPNLPELSSSVSPAEADVEPKHDGETALICHTSAQGITIAEAEFVEGDVFDQVVGEVGGSADKVVVVIRPDEEDTVAVPPEAPMPPGNIGTDGDDDDRDEVEHVAETQPLETKDDMCEEGRMDSRAEMDAAESQAEATIELAPTQVDSDGPEQVTVDAIGGAAHFIEPNEEATSVPPGGEESSVDARSATPATMHEENVDASAHSGKSTASEDLDSSENATQVIALLPGDDSDAGDAADDQQATTTLESMSDKLNSADNVESPIELERKSMDAGENQEIAATIQENKPEEVASVTGDLNPRCEDPATSHDDALQPGQQQEILGSPVVEVTSQPVMDETEVENPAVELAAVQDGTFCEQSSDPVIGILACDEVAIQESIDGNTSEPIAGDSTGDEACDTTIEPSPTNAVDTAPASETSSPPDEATNQYMLELPEDRILEADDATPSTTRVCPETERSACHESSEQMVPESVQQVEAASIHEGSLQGDLSMARDGETAELVPVESLNDETPNPDYIPRPTQESISSSEEASAEPTEPAEPVAPEDPAQEPLAEAEALPADSLSQQGHCETISDSEPLDQVPQMEQPAPEVCPPEPLPNRVPSNAPIDGPSRISKGKQPASPPKVTRQSSSRRHRSSRHTVKDVSRQAPEPEAAPPTQFHRRNSAVIPPEPVRRQTKTRPTRAELAEQEELKRRAAKLAAQEAAVQRKLERARARLVLEEQERQLQERQDELARLAAEEKERKRARDEQKRRRKQEAMEQDRLERERAEEEVRVAVYERAERHKRRREAEGRDHRTDRHRTRRRTATNQEEAREPSPTPQPRAPRSRDEIYIREVPSSPRRHHRSSRREDEKPKKGFFGGIKSMFKI</sequence>
<feature type="compositionally biased region" description="Pro residues" evidence="1">
    <location>
        <begin position="559"/>
        <end position="579"/>
    </location>
</feature>
<proteinExistence type="predicted"/>
<feature type="region of interest" description="Disordered" evidence="1">
    <location>
        <begin position="157"/>
        <end position="178"/>
    </location>
</feature>
<keyword evidence="3" id="KW-1185">Reference proteome</keyword>
<feature type="compositionally biased region" description="Polar residues" evidence="1">
    <location>
        <begin position="168"/>
        <end position="178"/>
    </location>
</feature>
<protein>
    <submittedName>
        <fullName evidence="2">Uncharacterized protein</fullName>
    </submittedName>
</protein>
<feature type="region of interest" description="Disordered" evidence="1">
    <location>
        <begin position="824"/>
        <end position="920"/>
    </location>
</feature>
<feature type="region of interest" description="Disordered" evidence="1">
    <location>
        <begin position="974"/>
        <end position="1035"/>
    </location>
</feature>
<reference evidence="2 3" key="1">
    <citation type="journal article" date="2014" name="BMC Genomics">
        <title>Genome sequencing of four Aureobasidium pullulans varieties: biotechnological potential, stress tolerance, and description of new species.</title>
        <authorList>
            <person name="Gostin Ar C."/>
            <person name="Ohm R.A."/>
            <person name="Kogej T."/>
            <person name="Sonjak S."/>
            <person name="Turk M."/>
            <person name="Zajc J."/>
            <person name="Zalar P."/>
            <person name="Grube M."/>
            <person name="Sun H."/>
            <person name="Han J."/>
            <person name="Sharma A."/>
            <person name="Chiniquy J."/>
            <person name="Ngan C.Y."/>
            <person name="Lipzen A."/>
            <person name="Barry K."/>
            <person name="Grigoriev I.V."/>
            <person name="Gunde-Cimerman N."/>
        </authorList>
    </citation>
    <scope>NUCLEOTIDE SEQUENCE [LARGE SCALE GENOMIC DNA]</scope>
    <source>
        <strain evidence="2 3">EXF-2481</strain>
    </source>
</reference>
<feature type="compositionally biased region" description="Basic and acidic residues" evidence="1">
    <location>
        <begin position="1576"/>
        <end position="1585"/>
    </location>
</feature>
<feature type="compositionally biased region" description="Pro residues" evidence="1">
    <location>
        <begin position="1485"/>
        <end position="1494"/>
    </location>
</feature>
<feature type="compositionally biased region" description="Polar residues" evidence="1">
    <location>
        <begin position="320"/>
        <end position="340"/>
    </location>
</feature>
<gene>
    <name evidence="2" type="ORF">AUEXF2481DRAFT_32126</name>
</gene>
<name>A0A074Y4A2_AURSE</name>
<feature type="compositionally biased region" description="Polar residues" evidence="1">
    <location>
        <begin position="752"/>
        <end position="772"/>
    </location>
</feature>
<feature type="compositionally biased region" description="Polar residues" evidence="1">
    <location>
        <begin position="1142"/>
        <end position="1157"/>
    </location>
</feature>
<feature type="region of interest" description="Disordered" evidence="1">
    <location>
        <begin position="465"/>
        <end position="580"/>
    </location>
</feature>
<feature type="compositionally biased region" description="Basic residues" evidence="1">
    <location>
        <begin position="1525"/>
        <end position="1534"/>
    </location>
</feature>
<feature type="compositionally biased region" description="Basic and acidic residues" evidence="1">
    <location>
        <begin position="617"/>
        <end position="626"/>
    </location>
</feature>
<dbReference type="OrthoDB" id="3940797at2759"/>
<evidence type="ECO:0000313" key="2">
    <source>
        <dbReference type="EMBL" id="KEQ92540.1"/>
    </source>
</evidence>
<feature type="compositionally biased region" description="Low complexity" evidence="1">
    <location>
        <begin position="380"/>
        <end position="391"/>
    </location>
</feature>
<feature type="compositionally biased region" description="Low complexity" evidence="1">
    <location>
        <begin position="216"/>
        <end position="231"/>
    </location>
</feature>
<organism evidence="2 3">
    <name type="scientific">Aureobasidium subglaciale (strain EXF-2481)</name>
    <name type="common">Aureobasidium pullulans var. subglaciale</name>
    <dbReference type="NCBI Taxonomy" id="1043005"/>
    <lineage>
        <taxon>Eukaryota</taxon>
        <taxon>Fungi</taxon>
        <taxon>Dikarya</taxon>
        <taxon>Ascomycota</taxon>
        <taxon>Pezizomycotina</taxon>
        <taxon>Dothideomycetes</taxon>
        <taxon>Dothideomycetidae</taxon>
        <taxon>Dothideales</taxon>
        <taxon>Saccotheciaceae</taxon>
        <taxon>Aureobasidium</taxon>
    </lineage>
</organism>
<dbReference type="HOGENOM" id="CLU_237288_0_0_1"/>
<dbReference type="InParanoid" id="A0A074Y4A2"/>
<dbReference type="GeneID" id="25364588"/>
<evidence type="ECO:0000313" key="3">
    <source>
        <dbReference type="Proteomes" id="UP000030641"/>
    </source>
</evidence>
<feature type="region of interest" description="Disordered" evidence="1">
    <location>
        <begin position="726"/>
        <end position="809"/>
    </location>
</feature>